<proteinExistence type="predicted"/>
<protein>
    <submittedName>
        <fullName evidence="1">Uncharacterized protein</fullName>
    </submittedName>
</protein>
<sequence length="71" mass="7978">MFTRVGAYLRPGADGGTVEFYNNDEQKQAKDNVYGPACFFCVYTYSTPVCRQESEKEVEHVRIKAGTGAYL</sequence>
<gene>
    <name evidence="1" type="ORF">K340107D12_39530</name>
</gene>
<evidence type="ECO:0000313" key="1">
    <source>
        <dbReference type="EMBL" id="GAA6501137.1"/>
    </source>
</evidence>
<organism evidence="1 2">
    <name type="scientific">Blautia parvula</name>
    <dbReference type="NCBI Taxonomy" id="2877527"/>
    <lineage>
        <taxon>Bacteria</taxon>
        <taxon>Bacillati</taxon>
        <taxon>Bacillota</taxon>
        <taxon>Clostridia</taxon>
        <taxon>Lachnospirales</taxon>
        <taxon>Lachnospiraceae</taxon>
        <taxon>Blautia</taxon>
    </lineage>
</organism>
<reference evidence="1 2" key="1">
    <citation type="submission" date="2024-04" db="EMBL/GenBank/DDBJ databases">
        <title>Defined microbial consortia suppress multidrug-resistant proinflammatory Enterobacteriaceae via ecological control.</title>
        <authorList>
            <person name="Furuichi M."/>
            <person name="Kawaguchi T."/>
            <person name="Pust M."/>
            <person name="Yasuma K."/>
            <person name="Plichta D."/>
            <person name="Hasegawa N."/>
            <person name="Ohya T."/>
            <person name="Bhattarai S."/>
            <person name="Sasajima S."/>
            <person name="Aoto Y."/>
            <person name="Tuganbaev T."/>
            <person name="Yaginuma M."/>
            <person name="Ueda M."/>
            <person name="Okahashi N."/>
            <person name="Amafuji K."/>
            <person name="Kiridooshi Y."/>
            <person name="Sugita K."/>
            <person name="Strazar M."/>
            <person name="Skelly A."/>
            <person name="Suda W."/>
            <person name="Hattori M."/>
            <person name="Nakamoto N."/>
            <person name="Caballero S."/>
            <person name="Norman J."/>
            <person name="Olle B."/>
            <person name="Tanoue T."/>
            <person name="Arita M."/>
            <person name="Bucci V."/>
            <person name="Atarashi K."/>
            <person name="Xavier R."/>
            <person name="Honda K."/>
        </authorList>
    </citation>
    <scope>NUCLEOTIDE SEQUENCE [LARGE SCALE GENOMIC DNA]</scope>
    <source>
        <strain evidence="2">k34-0107-D12</strain>
    </source>
</reference>
<evidence type="ECO:0000313" key="2">
    <source>
        <dbReference type="Proteomes" id="UP001600941"/>
    </source>
</evidence>
<accession>A0ABQ0BX66</accession>
<name>A0ABQ0BX66_9FIRM</name>
<comment type="caution">
    <text evidence="1">The sequence shown here is derived from an EMBL/GenBank/DDBJ whole genome shotgun (WGS) entry which is preliminary data.</text>
</comment>
<dbReference type="Proteomes" id="UP001600941">
    <property type="component" value="Unassembled WGS sequence"/>
</dbReference>
<dbReference type="EMBL" id="BAABZQ010000001">
    <property type="protein sequence ID" value="GAA6501137.1"/>
    <property type="molecule type" value="Genomic_DNA"/>
</dbReference>
<keyword evidence="2" id="KW-1185">Reference proteome</keyword>